<evidence type="ECO:0000259" key="5">
    <source>
        <dbReference type="Pfam" id="PF00389"/>
    </source>
</evidence>
<dbReference type="CDD" id="cd12156">
    <property type="entry name" value="HPPR"/>
    <property type="match status" value="1"/>
</dbReference>
<keyword evidence="2 4" id="KW-0560">Oxidoreductase</keyword>
<dbReference type="AlphaFoldDB" id="A0A9J7APM8"/>
<dbReference type="InterPro" id="IPR006140">
    <property type="entry name" value="D-isomer_DH_NAD-bd"/>
</dbReference>
<dbReference type="PANTHER" id="PTHR10996">
    <property type="entry name" value="2-HYDROXYACID DEHYDROGENASE-RELATED"/>
    <property type="match status" value="1"/>
</dbReference>
<dbReference type="InterPro" id="IPR050223">
    <property type="entry name" value="D-isomer_2-hydroxyacid_DH"/>
</dbReference>
<evidence type="ECO:0000256" key="3">
    <source>
        <dbReference type="ARBA" id="ARBA00023027"/>
    </source>
</evidence>
<dbReference type="GO" id="GO:0016618">
    <property type="term" value="F:hydroxypyruvate reductase [NAD(P)H] activity"/>
    <property type="evidence" value="ECO:0007669"/>
    <property type="project" value="TreeGrafter"/>
</dbReference>
<feature type="domain" description="D-isomer specific 2-hydroxyacid dehydrogenase catalytic" evidence="5">
    <location>
        <begin position="18"/>
        <end position="314"/>
    </location>
</feature>
<evidence type="ECO:0000256" key="4">
    <source>
        <dbReference type="RuleBase" id="RU003719"/>
    </source>
</evidence>
<dbReference type="PROSITE" id="PS00065">
    <property type="entry name" value="D_2_HYDROXYACID_DH_1"/>
    <property type="match status" value="1"/>
</dbReference>
<dbReference type="Proteomes" id="UP001060336">
    <property type="component" value="Chromosome"/>
</dbReference>
<dbReference type="SUPFAM" id="SSF52283">
    <property type="entry name" value="Formate/glycerate dehydrogenase catalytic domain-like"/>
    <property type="match status" value="1"/>
</dbReference>
<dbReference type="GO" id="GO:0005829">
    <property type="term" value="C:cytosol"/>
    <property type="evidence" value="ECO:0007669"/>
    <property type="project" value="TreeGrafter"/>
</dbReference>
<reference evidence="7" key="1">
    <citation type="submission" date="2022-08" db="EMBL/GenBank/DDBJ databases">
        <title>Nisaea acidiphila sp. nov., isolated from a marine algal debris and emended description of the genus Nisaea Urios et al. 2008.</title>
        <authorList>
            <person name="Kwon K."/>
        </authorList>
    </citation>
    <scope>NUCLEOTIDE SEQUENCE</scope>
    <source>
        <strain evidence="7">MEBiC11861</strain>
    </source>
</reference>
<dbReference type="KEGG" id="naci:NUH88_19495"/>
<comment type="similarity">
    <text evidence="4">Belongs to the D-isomer specific 2-hydroxyacid dehydrogenase family.</text>
</comment>
<dbReference type="GO" id="GO:0030267">
    <property type="term" value="F:glyoxylate reductase (NADPH) activity"/>
    <property type="evidence" value="ECO:0007669"/>
    <property type="project" value="TreeGrafter"/>
</dbReference>
<sequence length="314" mass="34410">MAEKPHVLIPAPYYKPAMDRLDEIATTHHLYKAPDPEKMLAEVGEKCVAFATFMKADPPLLDRVPNAKLIANFGVGYDAIDIEDANRRGVKVTNTPDVLNDCVADLALGLLISARRHIVDADRFVRAGQWPVKKLYPFVNKVHHSKVGIVGLGRIGEEIAARCAGFKMEISYHNRSMKPDVPYRYYPDLVEMARDVEILVVITPGGAATNNLVNEVVLEALGPDGLLVNVARGSVVDMDALIACLKDKRLGAAALDVYPDEPNVPEVLFTMTENVVLTPHIASASHDTRMAMGMLVYDNIKAYFAGEPLITPVN</sequence>
<dbReference type="Pfam" id="PF02826">
    <property type="entry name" value="2-Hacid_dh_C"/>
    <property type="match status" value="1"/>
</dbReference>
<keyword evidence="1" id="KW-0521">NADP</keyword>
<evidence type="ECO:0000313" key="7">
    <source>
        <dbReference type="EMBL" id="UUX49571.1"/>
    </source>
</evidence>
<dbReference type="InterPro" id="IPR029752">
    <property type="entry name" value="D-isomer_DH_CS1"/>
</dbReference>
<name>A0A9J7APM8_9PROT</name>
<keyword evidence="8" id="KW-1185">Reference proteome</keyword>
<organism evidence="7 8">
    <name type="scientific">Nisaea acidiphila</name>
    <dbReference type="NCBI Taxonomy" id="1862145"/>
    <lineage>
        <taxon>Bacteria</taxon>
        <taxon>Pseudomonadati</taxon>
        <taxon>Pseudomonadota</taxon>
        <taxon>Alphaproteobacteria</taxon>
        <taxon>Rhodospirillales</taxon>
        <taxon>Thalassobaculaceae</taxon>
        <taxon>Nisaea</taxon>
    </lineage>
</organism>
<evidence type="ECO:0000259" key="6">
    <source>
        <dbReference type="Pfam" id="PF02826"/>
    </source>
</evidence>
<dbReference type="InterPro" id="IPR006139">
    <property type="entry name" value="D-isomer_2_OHA_DH_cat_dom"/>
</dbReference>
<dbReference type="InterPro" id="IPR036291">
    <property type="entry name" value="NAD(P)-bd_dom_sf"/>
</dbReference>
<accession>A0A9J7APM8</accession>
<dbReference type="RefSeq" id="WP_257768322.1">
    <property type="nucleotide sequence ID" value="NZ_CP102480.1"/>
</dbReference>
<evidence type="ECO:0000256" key="2">
    <source>
        <dbReference type="ARBA" id="ARBA00023002"/>
    </source>
</evidence>
<evidence type="ECO:0000256" key="1">
    <source>
        <dbReference type="ARBA" id="ARBA00022857"/>
    </source>
</evidence>
<dbReference type="EMBL" id="CP102480">
    <property type="protein sequence ID" value="UUX49571.1"/>
    <property type="molecule type" value="Genomic_DNA"/>
</dbReference>
<proteinExistence type="inferred from homology"/>
<gene>
    <name evidence="7" type="ORF">NUH88_19495</name>
</gene>
<dbReference type="FunFam" id="3.40.50.720:FF:000213">
    <property type="entry name" value="Putative 2-hydroxyacid dehydrogenase"/>
    <property type="match status" value="1"/>
</dbReference>
<dbReference type="PANTHER" id="PTHR10996:SF178">
    <property type="entry name" value="2-HYDROXYACID DEHYDROGENASE YGL185C-RELATED"/>
    <property type="match status" value="1"/>
</dbReference>
<dbReference type="GO" id="GO:0051287">
    <property type="term" value="F:NAD binding"/>
    <property type="evidence" value="ECO:0007669"/>
    <property type="project" value="InterPro"/>
</dbReference>
<protein>
    <submittedName>
        <fullName evidence="7">2-hydroxyacid dehydrogenase</fullName>
    </submittedName>
</protein>
<keyword evidence="3" id="KW-0520">NAD</keyword>
<dbReference type="Pfam" id="PF00389">
    <property type="entry name" value="2-Hacid_dh"/>
    <property type="match status" value="1"/>
</dbReference>
<dbReference type="Gene3D" id="3.40.50.720">
    <property type="entry name" value="NAD(P)-binding Rossmann-like Domain"/>
    <property type="match status" value="2"/>
</dbReference>
<evidence type="ECO:0000313" key="8">
    <source>
        <dbReference type="Proteomes" id="UP001060336"/>
    </source>
</evidence>
<feature type="domain" description="D-isomer specific 2-hydroxyacid dehydrogenase NAD-binding" evidence="6">
    <location>
        <begin position="108"/>
        <end position="282"/>
    </location>
</feature>
<dbReference type="SUPFAM" id="SSF51735">
    <property type="entry name" value="NAD(P)-binding Rossmann-fold domains"/>
    <property type="match status" value="1"/>
</dbReference>